<dbReference type="Pfam" id="PF07499">
    <property type="entry name" value="RuvA_C"/>
    <property type="match status" value="1"/>
</dbReference>
<dbReference type="SUPFAM" id="SSF47781">
    <property type="entry name" value="RuvA domain 2-like"/>
    <property type="match status" value="1"/>
</dbReference>
<dbReference type="GO" id="GO:0000400">
    <property type="term" value="F:four-way junction DNA binding"/>
    <property type="evidence" value="ECO:0007669"/>
    <property type="project" value="UniProtKB-UniRule"/>
</dbReference>
<name>A0A1G2PNR1_TERXR</name>
<proteinExistence type="inferred from homology"/>
<dbReference type="SUPFAM" id="SSF50249">
    <property type="entry name" value="Nucleic acid-binding proteins"/>
    <property type="match status" value="1"/>
</dbReference>
<protein>
    <recommendedName>
        <fullName evidence="6">Holliday junction branch migration complex subunit RuvA</fullName>
    </recommendedName>
</protein>
<dbReference type="Pfam" id="PF14520">
    <property type="entry name" value="HHH_5"/>
    <property type="match status" value="1"/>
</dbReference>
<feature type="region of interest" description="Domain II" evidence="6">
    <location>
        <begin position="67"/>
        <end position="144"/>
    </location>
</feature>
<dbReference type="Gene3D" id="1.10.8.10">
    <property type="entry name" value="DNA helicase RuvA subunit, C-terminal domain"/>
    <property type="match status" value="1"/>
</dbReference>
<evidence type="ECO:0000256" key="3">
    <source>
        <dbReference type="ARBA" id="ARBA00023125"/>
    </source>
</evidence>
<dbReference type="InterPro" id="IPR010994">
    <property type="entry name" value="RuvA_2-like"/>
</dbReference>
<comment type="caution">
    <text evidence="6">Lacks conserved residue(s) required for the propagation of feature annotation.</text>
</comment>
<dbReference type="SUPFAM" id="SSF46929">
    <property type="entry name" value="DNA helicase RuvA subunit, C-terminal domain"/>
    <property type="match status" value="1"/>
</dbReference>
<comment type="function">
    <text evidence="6">The RuvA-RuvB-RuvC complex processes Holliday junction (HJ) DNA during genetic recombination and DNA repair, while the RuvA-RuvB complex plays an important role in the rescue of blocked DNA replication forks via replication fork reversal (RFR). RuvA specifically binds to HJ cruciform DNA, conferring on it an open structure. The RuvB hexamer acts as an ATP-dependent pump, pulling dsDNA into and through the RuvAB complex. HJ branch migration allows RuvC to scan DNA until it finds its consensus sequence, where it cleaves and resolves the cruciform DNA.</text>
</comment>
<feature type="domain" description="Helix-hairpin-helix DNA-binding motif class 1" evidence="7">
    <location>
        <begin position="110"/>
        <end position="129"/>
    </location>
</feature>
<keyword evidence="5 6" id="KW-0234">DNA repair</keyword>
<comment type="subunit">
    <text evidence="6">Homotetramer. Forms an RuvA(8)-RuvB(12)-Holliday junction (HJ) complex. HJ DNA is sandwiched between 2 RuvA tetramers; dsDNA enters through RuvA and exits via RuvB. An RuvB hexamer assembles on each DNA strand where it exits the tetramer. Each RuvB hexamer is contacted by two RuvA subunits (via domain III) on 2 adjacent RuvB subunits; this complex drives branch migration. In the full resolvosome a probable DNA-RuvA(4)-RuvB(12)-RuvC(2) complex forms which resolves the HJ.</text>
</comment>
<accession>A0A1G2PNR1</accession>
<evidence type="ECO:0000256" key="5">
    <source>
        <dbReference type="ARBA" id="ARBA00023204"/>
    </source>
</evidence>
<evidence type="ECO:0000256" key="4">
    <source>
        <dbReference type="ARBA" id="ARBA00023172"/>
    </source>
</evidence>
<organism evidence="8 9">
    <name type="scientific">Terrybacteria sp. (strain RIFCSPHIGHO2_01_FULL_58_15)</name>
    <dbReference type="NCBI Taxonomy" id="1802363"/>
    <lineage>
        <taxon>Bacteria</taxon>
        <taxon>Candidatus Terryibacteriota</taxon>
    </lineage>
</organism>
<comment type="caution">
    <text evidence="8">The sequence shown here is derived from an EMBL/GenBank/DDBJ whole genome shotgun (WGS) entry which is preliminary data.</text>
</comment>
<dbReference type="InterPro" id="IPR003583">
    <property type="entry name" value="Hlx-hairpin-Hlx_DNA-bd_motif"/>
</dbReference>
<dbReference type="Gene3D" id="1.10.150.20">
    <property type="entry name" value="5' to 3' exonuclease, C-terminal subdomain"/>
    <property type="match status" value="1"/>
</dbReference>
<dbReference type="GO" id="GO:0006281">
    <property type="term" value="P:DNA repair"/>
    <property type="evidence" value="ECO:0007669"/>
    <property type="project" value="UniProtKB-UniRule"/>
</dbReference>
<evidence type="ECO:0000313" key="9">
    <source>
        <dbReference type="Proteomes" id="UP000178690"/>
    </source>
</evidence>
<keyword evidence="2 6" id="KW-0227">DNA damage</keyword>
<sequence length="194" mass="20966">MIATLSGILKAKDGRSCIVEVHGVGFKAFVSSATAGDLPDLEKPVTLATALRFNERDGTIDLYGFLSERERALFQLLLEVQGVGPRGALNILSAATVDELERAIAAGDEKLLVRVSGIGRKKAQKILIELKERYEGLALAEGESMKDIADVLDALKSLGYSEREVRDAVRNLPKGLTTMEEKIRASLRNLGQGS</sequence>
<dbReference type="AlphaFoldDB" id="A0A1G2PNR1"/>
<dbReference type="EMBL" id="MHST01000002">
    <property type="protein sequence ID" value="OHA49984.1"/>
    <property type="molecule type" value="Genomic_DNA"/>
</dbReference>
<feature type="domain" description="Helix-hairpin-helix DNA-binding motif class 1" evidence="7">
    <location>
        <begin position="75"/>
        <end position="94"/>
    </location>
</feature>
<evidence type="ECO:0000256" key="6">
    <source>
        <dbReference type="HAMAP-Rule" id="MF_00031"/>
    </source>
</evidence>
<dbReference type="InterPro" id="IPR013849">
    <property type="entry name" value="DNA_helicase_Holl-junc_RuvA_I"/>
</dbReference>
<keyword evidence="1 6" id="KW-0963">Cytoplasm</keyword>
<comment type="subcellular location">
    <subcellularLocation>
        <location evidence="6">Cytoplasm</location>
    </subcellularLocation>
</comment>
<keyword evidence="8" id="KW-0067">ATP-binding</keyword>
<dbReference type="GO" id="GO:0006310">
    <property type="term" value="P:DNA recombination"/>
    <property type="evidence" value="ECO:0007669"/>
    <property type="project" value="UniProtKB-UniRule"/>
</dbReference>
<evidence type="ECO:0000256" key="1">
    <source>
        <dbReference type="ARBA" id="ARBA00022490"/>
    </source>
</evidence>
<comment type="domain">
    <text evidence="6">Has three domains with a flexible linker between the domains II and III and assumes an 'L' shape. Domain III is highly mobile and contacts RuvB.</text>
</comment>
<dbReference type="SMART" id="SM00278">
    <property type="entry name" value="HhH1"/>
    <property type="match status" value="2"/>
</dbReference>
<dbReference type="STRING" id="1802363.A2682_01805"/>
<keyword evidence="8" id="KW-0378">Hydrolase</keyword>
<dbReference type="InterPro" id="IPR000085">
    <property type="entry name" value="RuvA"/>
</dbReference>
<dbReference type="GO" id="GO:0009379">
    <property type="term" value="C:Holliday junction helicase complex"/>
    <property type="evidence" value="ECO:0007669"/>
    <property type="project" value="InterPro"/>
</dbReference>
<gene>
    <name evidence="6" type="primary">ruvA</name>
    <name evidence="8" type="ORF">A2682_01805</name>
</gene>
<dbReference type="InterPro" id="IPR012340">
    <property type="entry name" value="NA-bd_OB-fold"/>
</dbReference>
<dbReference type="CDD" id="cd14332">
    <property type="entry name" value="UBA_RuvA_C"/>
    <property type="match status" value="1"/>
</dbReference>
<dbReference type="Gene3D" id="2.40.50.140">
    <property type="entry name" value="Nucleic acid-binding proteins"/>
    <property type="match status" value="1"/>
</dbReference>
<feature type="region of interest" description="Domain III" evidence="6">
    <location>
        <begin position="148"/>
        <end position="194"/>
    </location>
</feature>
<evidence type="ECO:0000256" key="2">
    <source>
        <dbReference type="ARBA" id="ARBA00022763"/>
    </source>
</evidence>
<keyword evidence="8" id="KW-0547">Nucleotide-binding</keyword>
<dbReference type="Pfam" id="PF01330">
    <property type="entry name" value="RuvA_N"/>
    <property type="match status" value="1"/>
</dbReference>
<dbReference type="GO" id="GO:0005524">
    <property type="term" value="F:ATP binding"/>
    <property type="evidence" value="ECO:0007669"/>
    <property type="project" value="InterPro"/>
</dbReference>
<evidence type="ECO:0000313" key="8">
    <source>
        <dbReference type="EMBL" id="OHA49984.1"/>
    </source>
</evidence>
<keyword evidence="3 6" id="KW-0238">DNA-binding</keyword>
<dbReference type="GO" id="GO:0009378">
    <property type="term" value="F:four-way junction helicase activity"/>
    <property type="evidence" value="ECO:0007669"/>
    <property type="project" value="InterPro"/>
</dbReference>
<dbReference type="GO" id="GO:0048476">
    <property type="term" value="C:Holliday junction resolvase complex"/>
    <property type="evidence" value="ECO:0007669"/>
    <property type="project" value="UniProtKB-UniRule"/>
</dbReference>
<dbReference type="Proteomes" id="UP000178690">
    <property type="component" value="Unassembled WGS sequence"/>
</dbReference>
<evidence type="ECO:0000259" key="7">
    <source>
        <dbReference type="SMART" id="SM00278"/>
    </source>
</evidence>
<dbReference type="InterPro" id="IPR036267">
    <property type="entry name" value="RuvA_C_sf"/>
</dbReference>
<dbReference type="GO" id="GO:0005737">
    <property type="term" value="C:cytoplasm"/>
    <property type="evidence" value="ECO:0007669"/>
    <property type="project" value="UniProtKB-SubCell"/>
</dbReference>
<dbReference type="HAMAP" id="MF_00031">
    <property type="entry name" value="DNA_HJ_migration_RuvA"/>
    <property type="match status" value="1"/>
</dbReference>
<keyword evidence="4 6" id="KW-0233">DNA recombination</keyword>
<comment type="similarity">
    <text evidence="6">Belongs to the RuvA family.</text>
</comment>
<reference evidence="8 9" key="1">
    <citation type="journal article" date="2016" name="Nat. Commun.">
        <title>Thousands of microbial genomes shed light on interconnected biogeochemical processes in an aquifer system.</title>
        <authorList>
            <person name="Anantharaman K."/>
            <person name="Brown C.T."/>
            <person name="Hug L.A."/>
            <person name="Sharon I."/>
            <person name="Castelle C.J."/>
            <person name="Probst A.J."/>
            <person name="Thomas B.C."/>
            <person name="Singh A."/>
            <person name="Wilkins M.J."/>
            <person name="Karaoz U."/>
            <person name="Brodie E.L."/>
            <person name="Williams K.H."/>
            <person name="Hubbard S.S."/>
            <person name="Banfield J.F."/>
        </authorList>
    </citation>
    <scope>NUCLEOTIDE SEQUENCE [LARGE SCALE GENOMIC DNA]</scope>
    <source>
        <strain evidence="9">RIFCSPHIGHO2_01_FULL_58_15</strain>
    </source>
</reference>
<dbReference type="InterPro" id="IPR011114">
    <property type="entry name" value="RuvA_C"/>
</dbReference>
<dbReference type="NCBIfam" id="TIGR00084">
    <property type="entry name" value="ruvA"/>
    <property type="match status" value="1"/>
</dbReference>
<keyword evidence="8" id="KW-0347">Helicase</keyword>